<evidence type="ECO:0000256" key="4">
    <source>
        <dbReference type="ARBA" id="ARBA00022741"/>
    </source>
</evidence>
<evidence type="ECO:0000256" key="1">
    <source>
        <dbReference type="ARBA" id="ARBA00004123"/>
    </source>
</evidence>
<dbReference type="SMART" id="SM00174">
    <property type="entry name" value="RHO"/>
    <property type="match status" value="1"/>
</dbReference>
<dbReference type="PANTHER" id="PTHR24071:SF0">
    <property type="entry name" value="GTP-BINDING NUCLEAR PROTEIN RAN"/>
    <property type="match status" value="1"/>
</dbReference>
<dbReference type="PRINTS" id="PR00627">
    <property type="entry name" value="GTPRANTC4"/>
</dbReference>
<dbReference type="SUPFAM" id="SSF52540">
    <property type="entry name" value="P-loop containing nucleoside triphosphate hydrolases"/>
    <property type="match status" value="1"/>
</dbReference>
<dbReference type="PROSITE" id="PS51419">
    <property type="entry name" value="RAB"/>
    <property type="match status" value="1"/>
</dbReference>
<evidence type="ECO:0000313" key="10">
    <source>
        <dbReference type="Proteomes" id="UP000789739"/>
    </source>
</evidence>
<dbReference type="PROSITE" id="PS51421">
    <property type="entry name" value="RAS"/>
    <property type="match status" value="1"/>
</dbReference>
<dbReference type="Pfam" id="PF12350">
    <property type="entry name" value="CTK3_C"/>
    <property type="match status" value="1"/>
</dbReference>
<dbReference type="CDD" id="cd00877">
    <property type="entry name" value="Ran"/>
    <property type="match status" value="1"/>
</dbReference>
<evidence type="ECO:0000256" key="5">
    <source>
        <dbReference type="ARBA" id="ARBA00022927"/>
    </source>
</evidence>
<keyword evidence="4" id="KW-0547">Nucleotide-binding</keyword>
<dbReference type="InterPro" id="IPR002041">
    <property type="entry name" value="Ran_GTPase"/>
</dbReference>
<evidence type="ECO:0000256" key="2">
    <source>
        <dbReference type="ARBA" id="ARBA00008028"/>
    </source>
</evidence>
<comment type="subcellular location">
    <subcellularLocation>
        <location evidence="1">Nucleus</location>
    </subcellularLocation>
</comment>
<dbReference type="FunFam" id="3.40.50.300:FF:000131">
    <property type="entry name" value="GTP-binding nuclear protein Ran"/>
    <property type="match status" value="1"/>
</dbReference>
<keyword evidence="6" id="KW-0342">GTP-binding</keyword>
<dbReference type="InterPro" id="IPR027417">
    <property type="entry name" value="P-loop_NTPase"/>
</dbReference>
<dbReference type="SMART" id="SM00175">
    <property type="entry name" value="RAB"/>
    <property type="match status" value="1"/>
</dbReference>
<dbReference type="AlphaFoldDB" id="A0A9N8VVK8"/>
<dbReference type="EMBL" id="CAJVPI010000054">
    <property type="protein sequence ID" value="CAG8468038.1"/>
    <property type="molecule type" value="Genomic_DNA"/>
</dbReference>
<evidence type="ECO:0000256" key="7">
    <source>
        <dbReference type="ARBA" id="ARBA00023242"/>
    </source>
</evidence>
<dbReference type="GO" id="GO:0005737">
    <property type="term" value="C:cytoplasm"/>
    <property type="evidence" value="ECO:0007669"/>
    <property type="project" value="TreeGrafter"/>
</dbReference>
<keyword evidence="7" id="KW-0539">Nucleus</keyword>
<dbReference type="GO" id="GO:0005525">
    <property type="term" value="F:GTP binding"/>
    <property type="evidence" value="ECO:0007669"/>
    <property type="project" value="UniProtKB-KW"/>
</dbReference>
<keyword evidence="3" id="KW-0813">Transport</keyword>
<dbReference type="SMART" id="SM00582">
    <property type="entry name" value="RPR"/>
    <property type="match status" value="1"/>
</dbReference>
<dbReference type="GO" id="GO:0003924">
    <property type="term" value="F:GTPase activity"/>
    <property type="evidence" value="ECO:0007669"/>
    <property type="project" value="InterPro"/>
</dbReference>
<dbReference type="PANTHER" id="PTHR24071">
    <property type="entry name" value="RAN GTPASE"/>
    <property type="match status" value="1"/>
</dbReference>
<dbReference type="GO" id="GO:0005634">
    <property type="term" value="C:nucleus"/>
    <property type="evidence" value="ECO:0007669"/>
    <property type="project" value="UniProtKB-SubCell"/>
</dbReference>
<dbReference type="SMART" id="SM00176">
    <property type="entry name" value="RAN"/>
    <property type="match status" value="1"/>
</dbReference>
<comment type="caution">
    <text evidence="9">The sequence shown here is derived from an EMBL/GenBank/DDBJ whole genome shotgun (WGS) entry which is preliminary data.</text>
</comment>
<dbReference type="SUPFAM" id="SSF48464">
    <property type="entry name" value="ENTH/VHS domain"/>
    <property type="match status" value="1"/>
</dbReference>
<evidence type="ECO:0000256" key="6">
    <source>
        <dbReference type="ARBA" id="ARBA00023134"/>
    </source>
</evidence>
<evidence type="ECO:0000259" key="8">
    <source>
        <dbReference type="PROSITE" id="PS51391"/>
    </source>
</evidence>
<dbReference type="SMART" id="SM00173">
    <property type="entry name" value="RAS"/>
    <property type="match status" value="1"/>
</dbReference>
<proteinExistence type="inferred from homology"/>
<gene>
    <name evidence="9" type="ORF">PBRASI_LOCUS931</name>
</gene>
<dbReference type="InterPro" id="IPR001806">
    <property type="entry name" value="Small_GTPase"/>
</dbReference>
<reference evidence="9" key="1">
    <citation type="submission" date="2021-06" db="EMBL/GenBank/DDBJ databases">
        <authorList>
            <person name="Kallberg Y."/>
            <person name="Tangrot J."/>
            <person name="Rosling A."/>
        </authorList>
    </citation>
    <scope>NUCLEOTIDE SEQUENCE</scope>
    <source>
        <strain evidence="9">BR232B</strain>
    </source>
</reference>
<protein>
    <submittedName>
        <fullName evidence="9">8618_t:CDS:1</fullName>
    </submittedName>
</protein>
<name>A0A9N8VVK8_9GLOM</name>
<keyword evidence="5" id="KW-0653">Protein transport</keyword>
<dbReference type="Gene3D" id="3.40.50.300">
    <property type="entry name" value="P-loop containing nucleotide triphosphate hydrolases"/>
    <property type="match status" value="1"/>
</dbReference>
<dbReference type="InterPro" id="IPR005225">
    <property type="entry name" value="Small_GTP-bd"/>
</dbReference>
<sequence>MEHHRQIDPFAARMAFLALLKKLNASQLSIQKAVKFALRHRHRYEDLFACIMEVLMELSVYSRLNILYLLDSLCENAFQMNMQEYKELIEKNLVNIIQMIAPENSQGEMNSHSAYKVLTSWKSKEILALQPIEGSLLWLKNRQIADEEEELEELSRTDMLRRIEDDRERSKRHREDMWVRIGTDQVEKEFDEMWETCSSLDDKDYLVMITENVKYMPNYPWTEELVEIKAWEEKQKLGVDVIRKLCLCITITPPFDDVTISTISSSFEHAGVVTFPSNFYPSQKKASEDTSISYRSIARELTTFEFCADRLIQNSAMTQEVPTFKLVLVGDGGTGKTTFVKRHLTGEFEKKYIATLGVEVHPLTFHTNFGPICFNTWDTAGQEKFGGLRDGYYIQGQCAVIMFDVTSRITYKNVPNWHRDLVRVCENIPIVLCGNKVDIKERKVKAKTITFHRKKNLQYYDISAKSNYNFEKPFLWLARKLIGNPNLEFVASPALAPPEVVVDNNLMEQYSKELEVAAAQPLPEEEDDI</sequence>
<evidence type="ECO:0000313" key="9">
    <source>
        <dbReference type="EMBL" id="CAG8468038.1"/>
    </source>
</evidence>
<dbReference type="InterPro" id="IPR006569">
    <property type="entry name" value="CID_dom"/>
</dbReference>
<dbReference type="Pfam" id="PF00071">
    <property type="entry name" value="Ras"/>
    <property type="match status" value="1"/>
</dbReference>
<organism evidence="9 10">
    <name type="scientific">Paraglomus brasilianum</name>
    <dbReference type="NCBI Taxonomy" id="144538"/>
    <lineage>
        <taxon>Eukaryota</taxon>
        <taxon>Fungi</taxon>
        <taxon>Fungi incertae sedis</taxon>
        <taxon>Mucoromycota</taxon>
        <taxon>Glomeromycotina</taxon>
        <taxon>Glomeromycetes</taxon>
        <taxon>Paraglomerales</taxon>
        <taxon>Paraglomeraceae</taxon>
        <taxon>Paraglomus</taxon>
    </lineage>
</organism>
<dbReference type="PROSITE" id="PS51418">
    <property type="entry name" value="RAN"/>
    <property type="match status" value="1"/>
</dbReference>
<keyword evidence="10" id="KW-1185">Reference proteome</keyword>
<dbReference type="Pfam" id="PF12243">
    <property type="entry name" value="CTK3"/>
    <property type="match status" value="1"/>
</dbReference>
<dbReference type="GO" id="GO:0000054">
    <property type="term" value="P:ribosomal subunit export from nucleus"/>
    <property type="evidence" value="ECO:0007669"/>
    <property type="project" value="TreeGrafter"/>
</dbReference>
<dbReference type="PROSITE" id="PS51391">
    <property type="entry name" value="CID"/>
    <property type="match status" value="1"/>
</dbReference>
<dbReference type="Proteomes" id="UP000789739">
    <property type="component" value="Unassembled WGS sequence"/>
</dbReference>
<feature type="domain" description="CID" evidence="8">
    <location>
        <begin position="8"/>
        <end position="143"/>
    </location>
</feature>
<dbReference type="Gene3D" id="1.25.40.90">
    <property type="match status" value="1"/>
</dbReference>
<accession>A0A9N8VVK8</accession>
<evidence type="ECO:0000256" key="3">
    <source>
        <dbReference type="ARBA" id="ARBA00022448"/>
    </source>
</evidence>
<dbReference type="InterPro" id="IPR008942">
    <property type="entry name" value="ENTH_VHS"/>
</dbReference>
<dbReference type="GO" id="GO:0006606">
    <property type="term" value="P:protein import into nucleus"/>
    <property type="evidence" value="ECO:0007669"/>
    <property type="project" value="TreeGrafter"/>
</dbReference>
<dbReference type="NCBIfam" id="TIGR00231">
    <property type="entry name" value="small_GTP"/>
    <property type="match status" value="1"/>
</dbReference>
<comment type="similarity">
    <text evidence="2">Belongs to the small GTPase superfamily. Ran family.</text>
</comment>
<dbReference type="OrthoDB" id="48625at2759"/>
<dbReference type="InterPro" id="IPR024638">
    <property type="entry name" value="Ctk3_N"/>
</dbReference>
<dbReference type="InterPro" id="IPR024637">
    <property type="entry name" value="Ctk3_C"/>
</dbReference>